<gene>
    <name evidence="5" type="ORF">PMNZ_334</name>
</gene>
<dbReference type="GO" id="GO:0016829">
    <property type="term" value="F:lyase activity"/>
    <property type="evidence" value="ECO:0007669"/>
    <property type="project" value="UniProtKB-KW"/>
</dbReference>
<accession>A0A385I073</accession>
<dbReference type="PANTHER" id="PTHR48073:SF2">
    <property type="entry name" value="O-SUCCINYLBENZOATE SYNTHASE"/>
    <property type="match status" value="1"/>
</dbReference>
<keyword evidence="1" id="KW-0479">Metal-binding</keyword>
<dbReference type="NCBIfam" id="TIGR01927">
    <property type="entry name" value="menC_gam_Gplu"/>
    <property type="match status" value="1"/>
</dbReference>
<evidence type="ECO:0000256" key="2">
    <source>
        <dbReference type="ARBA" id="ARBA00022842"/>
    </source>
</evidence>
<dbReference type="EMBL" id="MG976688">
    <property type="protein sequence ID" value="AXY63278.1"/>
    <property type="molecule type" value="Genomic_DNA"/>
</dbReference>
<dbReference type="AlphaFoldDB" id="A0A385I073"/>
<dbReference type="Pfam" id="PF13378">
    <property type="entry name" value="MR_MLE_C"/>
    <property type="match status" value="1"/>
</dbReference>
<dbReference type="Gene3D" id="3.20.20.120">
    <property type="entry name" value="Enolase-like C-terminal domain"/>
    <property type="match status" value="1"/>
</dbReference>
<keyword evidence="3" id="KW-0456">Lyase</keyword>
<name>A0A385I073_9EUKA</name>
<keyword evidence="2" id="KW-0460">Magnesium</keyword>
<evidence type="ECO:0000256" key="3">
    <source>
        <dbReference type="ARBA" id="ARBA00023239"/>
    </source>
</evidence>
<dbReference type="InterPro" id="IPR013342">
    <property type="entry name" value="Mandelate_racemase_C"/>
</dbReference>
<dbReference type="SUPFAM" id="SSF51604">
    <property type="entry name" value="Enolase C-terminal domain-like"/>
    <property type="match status" value="1"/>
</dbReference>
<proteinExistence type="predicted"/>
<dbReference type="InterPro" id="IPR029065">
    <property type="entry name" value="Enolase_C-like"/>
</dbReference>
<dbReference type="SFLD" id="SFLDS00001">
    <property type="entry name" value="Enolase"/>
    <property type="match status" value="1"/>
</dbReference>
<evidence type="ECO:0000259" key="4">
    <source>
        <dbReference type="SMART" id="SM00922"/>
    </source>
</evidence>
<dbReference type="Gene3D" id="3.30.390.10">
    <property type="entry name" value="Enolase-like, N-terminal domain"/>
    <property type="match status" value="1"/>
</dbReference>
<feature type="domain" description="Mandelate racemase/muconate lactonizing enzyme C-terminal" evidence="4">
    <location>
        <begin position="132"/>
        <end position="230"/>
    </location>
</feature>
<evidence type="ECO:0000256" key="1">
    <source>
        <dbReference type="ARBA" id="ARBA00022723"/>
    </source>
</evidence>
<keyword evidence="5" id="KW-0934">Plastid</keyword>
<dbReference type="SMART" id="SM00922">
    <property type="entry name" value="MR_MLE"/>
    <property type="match status" value="1"/>
</dbReference>
<sequence>MVSRRDYKIQVQWRRFRFNLPTPMITAGSDLIKRSGWLLRLENADGDIGWGEVAPLENDDRVRENIATLINIMTNLYTKQQLTNISKGAPPALRFGIGCALAELEDDIHEPHETWLDSPLSAWLLPSGLSALDSLLKIQEYHPQGVPITLKWKVGVHEDILERKILEELLNHLPLTTRLRLDVNGGWNRSIAASWSDRLRKEPRLEWIEQPLEPTDQIGLEIIARQVPVALDESLRVYSSLRQTWSGWQVRRPTVEGDPRFLLVALKLGTPRLMISTSIETGIGRRWVNHLAAIQHKGSTPVAPGLAPNWNPSGNLFSHDPQKVWDSALW</sequence>
<dbReference type="PANTHER" id="PTHR48073">
    <property type="entry name" value="O-SUCCINYLBENZOATE SYNTHASE-RELATED"/>
    <property type="match status" value="1"/>
</dbReference>
<dbReference type="SFLD" id="SFLDG00180">
    <property type="entry name" value="muconate_cycloisomerase"/>
    <property type="match status" value="1"/>
</dbReference>
<dbReference type="SUPFAM" id="SSF54826">
    <property type="entry name" value="Enolase N-terminal domain-like"/>
    <property type="match status" value="1"/>
</dbReference>
<geneLocation type="plastid" evidence="5"/>
<dbReference type="InterPro" id="IPR036849">
    <property type="entry name" value="Enolase-like_C_sf"/>
</dbReference>
<dbReference type="InterPro" id="IPR029017">
    <property type="entry name" value="Enolase-like_N"/>
</dbReference>
<dbReference type="CDD" id="cd03320">
    <property type="entry name" value="OSBS"/>
    <property type="match status" value="1"/>
</dbReference>
<dbReference type="InterPro" id="IPR041338">
    <property type="entry name" value="OSBS_N"/>
</dbReference>
<protein>
    <submittedName>
        <fullName evidence="5">Putative O-succinylbenzoate synthase</fullName>
    </submittedName>
</protein>
<evidence type="ECO:0000313" key="5">
    <source>
        <dbReference type="EMBL" id="AXY63278.1"/>
    </source>
</evidence>
<reference evidence="5" key="1">
    <citation type="submission" date="2018-02" db="EMBL/GenBank/DDBJ databases">
        <title>Genome reduction pattern in chromatophore genome of Paulinella.</title>
        <authorList>
            <person name="Lhee D."/>
            <person name="Yoon H.S."/>
        </authorList>
    </citation>
    <scope>NUCLEOTIDE SEQUENCE</scope>
    <source>
        <strain evidence="5">NZ27</strain>
    </source>
</reference>
<dbReference type="Pfam" id="PF21508">
    <property type="entry name" value="MenC_N"/>
    <property type="match status" value="1"/>
</dbReference>
<organism evidence="5">
    <name type="scientific">Paulinella micropora</name>
    <dbReference type="NCBI Taxonomy" id="1928728"/>
    <lineage>
        <taxon>Eukaryota</taxon>
        <taxon>Sar</taxon>
        <taxon>Rhizaria</taxon>
        <taxon>Cercozoa</taxon>
        <taxon>Imbricatea</taxon>
        <taxon>Silicofilosea</taxon>
        <taxon>Euglyphida</taxon>
        <taxon>Paulinellidae</taxon>
        <taxon>Paulinella</taxon>
    </lineage>
</organism>
<dbReference type="SFLD" id="SFLDF00009">
    <property type="entry name" value="o-succinylbenzoate_synthase"/>
    <property type="match status" value="1"/>
</dbReference>
<dbReference type="GO" id="GO:0046872">
    <property type="term" value="F:metal ion binding"/>
    <property type="evidence" value="ECO:0007669"/>
    <property type="project" value="UniProtKB-KW"/>
</dbReference>